<reference evidence="2 3" key="1">
    <citation type="journal article" date="2021" name="Elife">
        <title>Chloroplast acquisition without the gene transfer in kleptoplastic sea slugs, Plakobranchus ocellatus.</title>
        <authorList>
            <person name="Maeda T."/>
            <person name="Takahashi S."/>
            <person name="Yoshida T."/>
            <person name="Shimamura S."/>
            <person name="Takaki Y."/>
            <person name="Nagai Y."/>
            <person name="Toyoda A."/>
            <person name="Suzuki Y."/>
            <person name="Arimoto A."/>
            <person name="Ishii H."/>
            <person name="Satoh N."/>
            <person name="Nishiyama T."/>
            <person name="Hasebe M."/>
            <person name="Maruyama T."/>
            <person name="Minagawa J."/>
            <person name="Obokata J."/>
            <person name="Shigenobu S."/>
        </authorList>
    </citation>
    <scope>NUCLEOTIDE SEQUENCE [LARGE SCALE GENOMIC DNA]</scope>
</reference>
<sequence length="176" mass="20807">MLHFTMMNKCVIFVSAYICLVVLTLEARADPELPEVGVEERSPTSYVNRRVYSYCYSNGRQYSHGQTFYSGTSRCLRYRCNRGRVENIQEACEMDGRCHRVGSYFTRQCVTYRCEKSNRGTHSYYQTTIFRRQCEDAQGRCRREGATFPKVLDGKYYRNCRCEIKDFKRSVYYSCD</sequence>
<evidence type="ECO:0000313" key="3">
    <source>
        <dbReference type="Proteomes" id="UP000762676"/>
    </source>
</evidence>
<dbReference type="SUPFAM" id="SSF57603">
    <property type="entry name" value="FnI-like domain"/>
    <property type="match status" value="1"/>
</dbReference>
<name>A0AAV4IDH3_9GAST</name>
<protein>
    <submittedName>
        <fullName evidence="2">Uncharacterized protein</fullName>
    </submittedName>
</protein>
<proteinExistence type="predicted"/>
<evidence type="ECO:0000313" key="2">
    <source>
        <dbReference type="EMBL" id="GFS07621.1"/>
    </source>
</evidence>
<keyword evidence="1" id="KW-0732">Signal</keyword>
<dbReference type="AlphaFoldDB" id="A0AAV4IDH3"/>
<comment type="caution">
    <text evidence="2">The sequence shown here is derived from an EMBL/GenBank/DDBJ whole genome shotgun (WGS) entry which is preliminary data.</text>
</comment>
<keyword evidence="3" id="KW-1185">Reference proteome</keyword>
<feature type="chain" id="PRO_5044022525" evidence="1">
    <location>
        <begin position="30"/>
        <end position="176"/>
    </location>
</feature>
<evidence type="ECO:0000256" key="1">
    <source>
        <dbReference type="SAM" id="SignalP"/>
    </source>
</evidence>
<gene>
    <name evidence="2" type="ORF">ElyMa_002993900</name>
</gene>
<dbReference type="EMBL" id="BMAT01006172">
    <property type="protein sequence ID" value="GFS07621.1"/>
    <property type="molecule type" value="Genomic_DNA"/>
</dbReference>
<accession>A0AAV4IDH3</accession>
<organism evidence="2 3">
    <name type="scientific">Elysia marginata</name>
    <dbReference type="NCBI Taxonomy" id="1093978"/>
    <lineage>
        <taxon>Eukaryota</taxon>
        <taxon>Metazoa</taxon>
        <taxon>Spiralia</taxon>
        <taxon>Lophotrochozoa</taxon>
        <taxon>Mollusca</taxon>
        <taxon>Gastropoda</taxon>
        <taxon>Heterobranchia</taxon>
        <taxon>Euthyneura</taxon>
        <taxon>Panpulmonata</taxon>
        <taxon>Sacoglossa</taxon>
        <taxon>Placobranchoidea</taxon>
        <taxon>Plakobranchidae</taxon>
        <taxon>Elysia</taxon>
    </lineage>
</organism>
<dbReference type="Proteomes" id="UP000762676">
    <property type="component" value="Unassembled WGS sequence"/>
</dbReference>
<feature type="signal peptide" evidence="1">
    <location>
        <begin position="1"/>
        <end position="29"/>
    </location>
</feature>